<protein>
    <recommendedName>
        <fullName evidence="5">MFS transporter</fullName>
    </recommendedName>
</protein>
<keyword evidence="2" id="KW-0812">Transmembrane</keyword>
<reference evidence="3" key="1">
    <citation type="submission" date="2023-10" db="EMBL/GenBank/DDBJ databases">
        <authorList>
            <person name="Chen Y."/>
            <person name="Shah S."/>
            <person name="Dougan E. K."/>
            <person name="Thang M."/>
            <person name="Chan C."/>
        </authorList>
    </citation>
    <scope>NUCLEOTIDE SEQUENCE [LARGE SCALE GENOMIC DNA]</scope>
</reference>
<dbReference type="EMBL" id="CAUYUJ010014662">
    <property type="protein sequence ID" value="CAK0844417.1"/>
    <property type="molecule type" value="Genomic_DNA"/>
</dbReference>
<feature type="region of interest" description="Disordered" evidence="1">
    <location>
        <begin position="252"/>
        <end position="295"/>
    </location>
</feature>
<name>A0ABN9TF42_9DINO</name>
<feature type="transmembrane region" description="Helical" evidence="2">
    <location>
        <begin position="81"/>
        <end position="102"/>
    </location>
</feature>
<feature type="transmembrane region" description="Helical" evidence="2">
    <location>
        <begin position="163"/>
        <end position="185"/>
    </location>
</feature>
<evidence type="ECO:0000313" key="3">
    <source>
        <dbReference type="EMBL" id="CAK0844417.1"/>
    </source>
</evidence>
<organism evidence="3 4">
    <name type="scientific">Prorocentrum cordatum</name>
    <dbReference type="NCBI Taxonomy" id="2364126"/>
    <lineage>
        <taxon>Eukaryota</taxon>
        <taxon>Sar</taxon>
        <taxon>Alveolata</taxon>
        <taxon>Dinophyceae</taxon>
        <taxon>Prorocentrales</taxon>
        <taxon>Prorocentraceae</taxon>
        <taxon>Prorocentrum</taxon>
    </lineage>
</organism>
<keyword evidence="2" id="KW-0472">Membrane</keyword>
<comment type="caution">
    <text evidence="3">The sequence shown here is derived from an EMBL/GenBank/DDBJ whole genome shotgun (WGS) entry which is preliminary data.</text>
</comment>
<sequence>MVSSSWLRLAARCVCRSDPIPADSRCGRLLRQGRGVQGPARGHAVAGQLLALAGAGAVLAAYCAGPALLPAAPGMPVAAALLLHVGPAVAASALLGALGPCLETVVSLRTPVEMQGAAMGTLNAAMSLGGLAGHLVGTTLWTVSASGAGATADSRLAAPLPSALMGGRLPYVCVSALLALIALALRMGHAAEEGLSVAETLRRGHLVGMPFGGDQAGRQVVGGCGPAPQALGRAIAGDRPAGGVAAELAAPAEEARPGGGSSSELPGTPGEEQAALLQLRGGARSPAAAPAPALV</sequence>
<evidence type="ECO:0000256" key="1">
    <source>
        <dbReference type="SAM" id="MobiDB-lite"/>
    </source>
</evidence>
<feature type="transmembrane region" description="Helical" evidence="2">
    <location>
        <begin position="49"/>
        <end position="69"/>
    </location>
</feature>
<dbReference type="Proteomes" id="UP001189429">
    <property type="component" value="Unassembled WGS sequence"/>
</dbReference>
<feature type="transmembrane region" description="Helical" evidence="2">
    <location>
        <begin position="122"/>
        <end position="143"/>
    </location>
</feature>
<feature type="compositionally biased region" description="Low complexity" evidence="1">
    <location>
        <begin position="286"/>
        <end position="295"/>
    </location>
</feature>
<keyword evidence="4" id="KW-1185">Reference proteome</keyword>
<gene>
    <name evidence="3" type="ORF">PCOR1329_LOCUS38508</name>
</gene>
<evidence type="ECO:0000256" key="2">
    <source>
        <dbReference type="SAM" id="Phobius"/>
    </source>
</evidence>
<keyword evidence="2" id="KW-1133">Transmembrane helix</keyword>
<evidence type="ECO:0008006" key="5">
    <source>
        <dbReference type="Google" id="ProtNLM"/>
    </source>
</evidence>
<evidence type="ECO:0000313" key="4">
    <source>
        <dbReference type="Proteomes" id="UP001189429"/>
    </source>
</evidence>
<proteinExistence type="predicted"/>
<accession>A0ABN9TF42</accession>